<dbReference type="InterPro" id="IPR036097">
    <property type="entry name" value="HisK_dim/P_sf"/>
</dbReference>
<dbReference type="Gene3D" id="3.30.450.40">
    <property type="match status" value="1"/>
</dbReference>
<keyword evidence="5" id="KW-0418">Kinase</keyword>
<evidence type="ECO:0000256" key="6">
    <source>
        <dbReference type="ARBA" id="ARBA00023136"/>
    </source>
</evidence>
<name>A0A369A5P2_9FLAO</name>
<dbReference type="InterPro" id="IPR003661">
    <property type="entry name" value="HisK_dim/P_dom"/>
</dbReference>
<evidence type="ECO:0000313" key="10">
    <source>
        <dbReference type="EMBL" id="RCX03666.1"/>
    </source>
</evidence>
<dbReference type="InterPro" id="IPR003018">
    <property type="entry name" value="GAF"/>
</dbReference>
<dbReference type="SMART" id="SM00065">
    <property type="entry name" value="GAF"/>
    <property type="match status" value="1"/>
</dbReference>
<dbReference type="GO" id="GO:0016020">
    <property type="term" value="C:membrane"/>
    <property type="evidence" value="ECO:0007669"/>
    <property type="project" value="UniProtKB-SubCell"/>
</dbReference>
<evidence type="ECO:0000256" key="1">
    <source>
        <dbReference type="ARBA" id="ARBA00000085"/>
    </source>
</evidence>
<dbReference type="Pfam" id="PF01590">
    <property type="entry name" value="GAF"/>
    <property type="match status" value="1"/>
</dbReference>
<feature type="domain" description="PAS" evidence="8">
    <location>
        <begin position="158"/>
        <end position="231"/>
    </location>
</feature>
<organism evidence="10 11">
    <name type="scientific">Schleiferia thermophila</name>
    <dbReference type="NCBI Taxonomy" id="884107"/>
    <lineage>
        <taxon>Bacteria</taxon>
        <taxon>Pseudomonadati</taxon>
        <taxon>Bacteroidota</taxon>
        <taxon>Flavobacteriia</taxon>
        <taxon>Flavobacteriales</taxon>
        <taxon>Schleiferiaceae</taxon>
        <taxon>Schleiferia</taxon>
    </lineage>
</organism>
<dbReference type="GO" id="GO:0007234">
    <property type="term" value="P:osmosensory signaling via phosphorelay pathway"/>
    <property type="evidence" value="ECO:0007669"/>
    <property type="project" value="TreeGrafter"/>
</dbReference>
<dbReference type="CDD" id="cd00082">
    <property type="entry name" value="HisKA"/>
    <property type="match status" value="1"/>
</dbReference>
<dbReference type="InterPro" id="IPR004358">
    <property type="entry name" value="Sig_transdc_His_kin-like_C"/>
</dbReference>
<dbReference type="Proteomes" id="UP000253517">
    <property type="component" value="Unassembled WGS sequence"/>
</dbReference>
<dbReference type="NCBIfam" id="TIGR00229">
    <property type="entry name" value="sensory_box"/>
    <property type="match status" value="2"/>
</dbReference>
<comment type="caution">
    <text evidence="10">The sequence shown here is derived from an EMBL/GenBank/DDBJ whole genome shotgun (WGS) entry which is preliminary data.</text>
</comment>
<dbReference type="SUPFAM" id="SSF55874">
    <property type="entry name" value="ATPase domain of HSP90 chaperone/DNA topoisomerase II/histidine kinase"/>
    <property type="match status" value="1"/>
</dbReference>
<dbReference type="GO" id="GO:0000156">
    <property type="term" value="F:phosphorelay response regulator activity"/>
    <property type="evidence" value="ECO:0007669"/>
    <property type="project" value="TreeGrafter"/>
</dbReference>
<dbReference type="SMART" id="SM00388">
    <property type="entry name" value="HisKA"/>
    <property type="match status" value="1"/>
</dbReference>
<dbReference type="InterPro" id="IPR003594">
    <property type="entry name" value="HATPase_dom"/>
</dbReference>
<evidence type="ECO:0000256" key="3">
    <source>
        <dbReference type="ARBA" id="ARBA00022553"/>
    </source>
</evidence>
<dbReference type="InterPro" id="IPR000014">
    <property type="entry name" value="PAS"/>
</dbReference>
<dbReference type="Pfam" id="PF08448">
    <property type="entry name" value="PAS_4"/>
    <property type="match status" value="2"/>
</dbReference>
<proteinExistence type="predicted"/>
<dbReference type="InterPro" id="IPR050351">
    <property type="entry name" value="BphY/WalK/GraS-like"/>
</dbReference>
<dbReference type="EMBL" id="QPJS01000002">
    <property type="protein sequence ID" value="RCX03666.1"/>
    <property type="molecule type" value="Genomic_DNA"/>
</dbReference>
<dbReference type="GO" id="GO:0000155">
    <property type="term" value="F:phosphorelay sensor kinase activity"/>
    <property type="evidence" value="ECO:0007669"/>
    <property type="project" value="InterPro"/>
</dbReference>
<evidence type="ECO:0000259" key="8">
    <source>
        <dbReference type="PROSITE" id="PS50112"/>
    </source>
</evidence>
<dbReference type="Gene3D" id="3.30.450.20">
    <property type="entry name" value="PAS domain"/>
    <property type="match status" value="2"/>
</dbReference>
<feature type="domain" description="PAC" evidence="9">
    <location>
        <begin position="361"/>
        <end position="413"/>
    </location>
</feature>
<dbReference type="InterPro" id="IPR000700">
    <property type="entry name" value="PAS-assoc_C"/>
</dbReference>
<comment type="catalytic activity">
    <reaction evidence="1">
        <text>ATP + protein L-histidine = ADP + protein N-phospho-L-histidine.</text>
        <dbReference type="EC" id="2.7.13.3"/>
    </reaction>
</comment>
<dbReference type="SUPFAM" id="SSF47384">
    <property type="entry name" value="Homodimeric domain of signal transducing histidine kinase"/>
    <property type="match status" value="1"/>
</dbReference>
<dbReference type="InterPro" id="IPR036890">
    <property type="entry name" value="HATPase_C_sf"/>
</dbReference>
<dbReference type="SUPFAM" id="SSF55785">
    <property type="entry name" value="PYP-like sensor domain (PAS domain)"/>
    <property type="match status" value="2"/>
</dbReference>
<gene>
    <name evidence="10" type="ORF">DES35_102117</name>
</gene>
<dbReference type="Pfam" id="PF02518">
    <property type="entry name" value="HATPase_c"/>
    <property type="match status" value="1"/>
</dbReference>
<keyword evidence="4" id="KW-0808">Transferase</keyword>
<feature type="domain" description="PAS" evidence="8">
    <location>
        <begin position="286"/>
        <end position="357"/>
    </location>
</feature>
<dbReference type="SMART" id="SM00387">
    <property type="entry name" value="HATPase_c"/>
    <property type="match status" value="1"/>
</dbReference>
<dbReference type="InterPro" id="IPR013656">
    <property type="entry name" value="PAS_4"/>
</dbReference>
<evidence type="ECO:0000259" key="9">
    <source>
        <dbReference type="PROSITE" id="PS50113"/>
    </source>
</evidence>
<dbReference type="PROSITE" id="PS50113">
    <property type="entry name" value="PAC"/>
    <property type="match status" value="1"/>
</dbReference>
<keyword evidence="3" id="KW-0597">Phosphoprotein</keyword>
<dbReference type="GO" id="GO:0030295">
    <property type="term" value="F:protein kinase activator activity"/>
    <property type="evidence" value="ECO:0007669"/>
    <property type="project" value="TreeGrafter"/>
</dbReference>
<protein>
    <recommendedName>
        <fullName evidence="2">histidine kinase</fullName>
        <ecNumber evidence="2">2.7.13.3</ecNumber>
    </recommendedName>
</protein>
<dbReference type="PRINTS" id="PR00344">
    <property type="entry name" value="BCTRLSENSOR"/>
</dbReference>
<dbReference type="InterPro" id="IPR005467">
    <property type="entry name" value="His_kinase_dom"/>
</dbReference>
<evidence type="ECO:0000256" key="2">
    <source>
        <dbReference type="ARBA" id="ARBA00012438"/>
    </source>
</evidence>
<dbReference type="SUPFAM" id="SSF55781">
    <property type="entry name" value="GAF domain-like"/>
    <property type="match status" value="1"/>
</dbReference>
<feature type="domain" description="Histidine kinase" evidence="7">
    <location>
        <begin position="608"/>
        <end position="819"/>
    </location>
</feature>
<evidence type="ECO:0000313" key="11">
    <source>
        <dbReference type="Proteomes" id="UP000253517"/>
    </source>
</evidence>
<dbReference type="InterPro" id="IPR035965">
    <property type="entry name" value="PAS-like_dom_sf"/>
</dbReference>
<dbReference type="SMART" id="SM00091">
    <property type="entry name" value="PAS"/>
    <property type="match status" value="2"/>
</dbReference>
<dbReference type="PROSITE" id="PS50112">
    <property type="entry name" value="PAS"/>
    <property type="match status" value="2"/>
</dbReference>
<dbReference type="EC" id="2.7.13.3" evidence="2"/>
<keyword evidence="6" id="KW-0472">Membrane</keyword>
<evidence type="ECO:0000256" key="4">
    <source>
        <dbReference type="ARBA" id="ARBA00022679"/>
    </source>
</evidence>
<dbReference type="PANTHER" id="PTHR42878">
    <property type="entry name" value="TWO-COMPONENT HISTIDINE KINASE"/>
    <property type="match status" value="1"/>
</dbReference>
<sequence>MSADIDFLWDLHSAFEFSNSIGNSNHLHDMLSQSLAPLVKILRLNNALVLKHHLPENQIKVFYSVKPYDDQPHIAQAIQWTTNLIKNPTHTFKHHLPTKPGQINPQTTIWELNDYGFLLLSADTLSHSDNFVKSLSIPLQKLALACRNCELFEELENEKKRFKSLFDSSTAITALVDENGQILNCNNKFKTLAGDSAHLIQKASIDQINFINPKEDKKLLLSTLQKALNTQKKQHLHIQSGYDDKIYHFDLTITPILYEDSHTKAALVEAYDVTPIYNLQHELERESKLLKTVISLIPDAIFVKDSNGRRIISNAKDAEFAGLDSIDAMIGKTNDEIYPSEHASIFNEDDHQVLNEGTPIIDQEHFLINNKGRAFWLQRSKVPLKDENGLIYGLVGISRDISQIKELIKDLKYRADFEMLLVELSASFINSIQGELDEKINLALERVGRFCEADRVYVFQYDEPGKVMSNTHEWCAEGISPEKDNLQMIPADLIPQWNEKLQNLEIIHIPDVKNLPDDWQSVREILEPQGIQSLVVVPLVVNERLIGFAGFDAVRFKRTWSEEDIRLLRVFGDLIAVSLHRKWTDEKILKYNSTLEKINNELNRFAYIVSHDLKAPLRAINNLSEWIEEDIGDKLEGETREQFRLLRGRVRRLEDLINGILEYSRVGRIRSRVESFSANTMTKDLVARMNFPPHVEITIQEDEISLFSEKAALEKVMAHLISNGVKYNDKETPKIRIQWIDHGKELEFVITDNGEGIHPDFHEKIFLMFQTLKARDEVESTGVGLAIVKKIVEDKGGRIWVESEVGKGSSFHFIWPKYEKKETLLNV</sequence>
<reference evidence="10 11" key="1">
    <citation type="submission" date="2018-07" db="EMBL/GenBank/DDBJ databases">
        <title>Genomic Encyclopedia of Type Strains, Phase IV (KMG-IV): sequencing the most valuable type-strain genomes for metagenomic binning, comparative biology and taxonomic classification.</title>
        <authorList>
            <person name="Goeker M."/>
        </authorList>
    </citation>
    <scope>NUCLEOTIDE SEQUENCE [LARGE SCALE GENOMIC DNA]</scope>
    <source>
        <strain evidence="10 11">DSM 21410</strain>
    </source>
</reference>
<dbReference type="PROSITE" id="PS50109">
    <property type="entry name" value="HIS_KIN"/>
    <property type="match status" value="1"/>
</dbReference>
<dbReference type="RefSeq" id="WP_114366086.1">
    <property type="nucleotide sequence ID" value="NZ_BHZF01000002.1"/>
</dbReference>
<dbReference type="Gene3D" id="1.10.287.130">
    <property type="match status" value="1"/>
</dbReference>
<accession>A0A369A5P2</accession>
<dbReference type="Gene3D" id="3.30.565.10">
    <property type="entry name" value="Histidine kinase-like ATPase, C-terminal domain"/>
    <property type="match status" value="1"/>
</dbReference>
<dbReference type="CDD" id="cd00130">
    <property type="entry name" value="PAS"/>
    <property type="match status" value="1"/>
</dbReference>
<keyword evidence="11" id="KW-1185">Reference proteome</keyword>
<dbReference type="AlphaFoldDB" id="A0A369A5P2"/>
<dbReference type="Pfam" id="PF00512">
    <property type="entry name" value="HisKA"/>
    <property type="match status" value="1"/>
</dbReference>
<dbReference type="InterPro" id="IPR029016">
    <property type="entry name" value="GAF-like_dom_sf"/>
</dbReference>
<dbReference type="PANTHER" id="PTHR42878:SF15">
    <property type="entry name" value="BACTERIOPHYTOCHROME"/>
    <property type="match status" value="1"/>
</dbReference>
<evidence type="ECO:0000256" key="5">
    <source>
        <dbReference type="ARBA" id="ARBA00022777"/>
    </source>
</evidence>
<evidence type="ECO:0000259" key="7">
    <source>
        <dbReference type="PROSITE" id="PS50109"/>
    </source>
</evidence>